<reference evidence="5 6" key="2">
    <citation type="submission" date="2011-11" db="EMBL/GenBank/DDBJ databases">
        <authorList>
            <consortium name="US DOE Joint Genome Institute"/>
            <person name="Lucas S."/>
            <person name="Han J."/>
            <person name="Lapidus A."/>
            <person name="Cheng J.-F."/>
            <person name="Goodwin L."/>
            <person name="Pitluck S."/>
            <person name="Peters L."/>
            <person name="Ovchinnikova G."/>
            <person name="Zhang X."/>
            <person name="Detter J.C."/>
            <person name="Han C."/>
            <person name="Tapia R."/>
            <person name="Land M."/>
            <person name="Hauser L."/>
            <person name="Kyrpides N."/>
            <person name="Ivanova N."/>
            <person name="Pagani I."/>
            <person name="Vogl K."/>
            <person name="Liu Z."/>
            <person name="Overmann J."/>
            <person name="Frigaard N.-U."/>
            <person name="Bryant D."/>
            <person name="Woyke T."/>
        </authorList>
    </citation>
    <scope>NUCLEOTIDE SEQUENCE [LARGE SCALE GENOMIC DNA]</scope>
    <source>
        <strain evidence="5 6">970</strain>
    </source>
</reference>
<keyword evidence="3" id="KW-1005">Bacterial flagellum biogenesis</keyword>
<organism evidence="5 6">
    <name type="scientific">Thiorhodovibrio frisius</name>
    <dbReference type="NCBI Taxonomy" id="631362"/>
    <lineage>
        <taxon>Bacteria</taxon>
        <taxon>Pseudomonadati</taxon>
        <taxon>Pseudomonadota</taxon>
        <taxon>Gammaproteobacteria</taxon>
        <taxon>Chromatiales</taxon>
        <taxon>Chromatiaceae</taxon>
        <taxon>Thiorhodovibrio</taxon>
    </lineage>
</organism>
<dbReference type="OrthoDB" id="5769550at2"/>
<gene>
    <name evidence="5" type="ORF">Thi970DRAFT_02413</name>
</gene>
<evidence type="ECO:0000256" key="2">
    <source>
        <dbReference type="ARBA" id="ARBA00007703"/>
    </source>
</evidence>
<dbReference type="STRING" id="631362.Thi970DRAFT_02413"/>
<keyword evidence="4" id="KW-0175">Coiled coil</keyword>
<reference evidence="6" key="1">
    <citation type="submission" date="2011-06" db="EMBL/GenBank/DDBJ databases">
        <authorList>
            <consortium name="US DOE Joint Genome Institute (JGI-PGF)"/>
            <person name="Lucas S."/>
            <person name="Han J."/>
            <person name="Lapidus A."/>
            <person name="Cheng J.-F."/>
            <person name="Goodwin L."/>
            <person name="Pitluck S."/>
            <person name="Peters L."/>
            <person name="Land M.L."/>
            <person name="Hauser L."/>
            <person name="Vogl K."/>
            <person name="Liu Z."/>
            <person name="Overmann J."/>
            <person name="Frigaard N.-U."/>
            <person name="Bryant D.A."/>
            <person name="Woyke T.J."/>
        </authorList>
    </citation>
    <scope>NUCLEOTIDE SEQUENCE [LARGE SCALE GENOMIC DNA]</scope>
    <source>
        <strain evidence="6">970</strain>
    </source>
</reference>
<evidence type="ECO:0000256" key="4">
    <source>
        <dbReference type="SAM" id="Coils"/>
    </source>
</evidence>
<evidence type="ECO:0000313" key="6">
    <source>
        <dbReference type="Proteomes" id="UP000002964"/>
    </source>
</evidence>
<proteinExistence type="inferred from homology"/>
<dbReference type="EMBL" id="JH603169">
    <property type="protein sequence ID" value="EIC22163.1"/>
    <property type="molecule type" value="Genomic_DNA"/>
</dbReference>
<dbReference type="RefSeq" id="WP_009148762.1">
    <property type="nucleotide sequence ID" value="NZ_CP121471.1"/>
</dbReference>
<dbReference type="Pfam" id="PF05130">
    <property type="entry name" value="FlgN"/>
    <property type="match status" value="1"/>
</dbReference>
<dbReference type="InterPro" id="IPR007809">
    <property type="entry name" value="FlgN-like"/>
</dbReference>
<dbReference type="HOGENOM" id="CLU_139693_0_0_6"/>
<comment type="similarity">
    <text evidence="2">Belongs to the FlgN family.</text>
</comment>
<sequence length="162" mass="17856">MSQHQAFALALEQAIDLTSQLETLLLEETAAVDGRDPEHLNALVENKQQVLEQIEQATATLQRSVEEAGQAFTPDGLEVFLRASDGTTEERDHASARWKRLRELAASCEIMNRANAEAVERSRLRVTTALKIIRGEDDNGNTYSAQGYSQSSTVLGRTLTQA</sequence>
<dbReference type="Proteomes" id="UP000002964">
    <property type="component" value="Unassembled WGS sequence"/>
</dbReference>
<dbReference type="InterPro" id="IPR036679">
    <property type="entry name" value="FlgN-like_sf"/>
</dbReference>
<evidence type="ECO:0000313" key="5">
    <source>
        <dbReference type="EMBL" id="EIC22163.1"/>
    </source>
</evidence>
<evidence type="ECO:0000256" key="1">
    <source>
        <dbReference type="ARBA" id="ARBA00002397"/>
    </source>
</evidence>
<name>H8YZN6_9GAMM</name>
<dbReference type="Gene3D" id="1.20.58.300">
    <property type="entry name" value="FlgN-like"/>
    <property type="match status" value="1"/>
</dbReference>
<feature type="coiled-coil region" evidence="4">
    <location>
        <begin position="40"/>
        <end position="71"/>
    </location>
</feature>
<dbReference type="eggNOG" id="COG3418">
    <property type="taxonomic scope" value="Bacteria"/>
</dbReference>
<comment type="function">
    <text evidence="1">Required for the efficient initiation of filament assembly.</text>
</comment>
<accession>H8YZN6</accession>
<dbReference type="AlphaFoldDB" id="H8YZN6"/>
<dbReference type="SUPFAM" id="SSF140566">
    <property type="entry name" value="FlgN-like"/>
    <property type="match status" value="1"/>
</dbReference>
<protein>
    <submittedName>
        <fullName evidence="5">FlgN protein</fullName>
    </submittedName>
</protein>
<evidence type="ECO:0000256" key="3">
    <source>
        <dbReference type="ARBA" id="ARBA00022795"/>
    </source>
</evidence>
<keyword evidence="6" id="KW-1185">Reference proteome</keyword>
<dbReference type="GO" id="GO:0044780">
    <property type="term" value="P:bacterial-type flagellum assembly"/>
    <property type="evidence" value="ECO:0007669"/>
    <property type="project" value="InterPro"/>
</dbReference>